<evidence type="ECO:0000256" key="1">
    <source>
        <dbReference type="ARBA" id="ARBA00004651"/>
    </source>
</evidence>
<evidence type="ECO:0000256" key="6">
    <source>
        <dbReference type="ARBA" id="ARBA00023136"/>
    </source>
</evidence>
<accession>A0ABS0LPN5</accession>
<proteinExistence type="inferred from homology"/>
<evidence type="ECO:0000256" key="2">
    <source>
        <dbReference type="ARBA" id="ARBA00022475"/>
    </source>
</evidence>
<comment type="subcellular location">
    <subcellularLocation>
        <location evidence="1">Cell membrane</location>
        <topology evidence="1">Multi-pass membrane protein</topology>
    </subcellularLocation>
</comment>
<evidence type="ECO:0000313" key="10">
    <source>
        <dbReference type="EMBL" id="MBG9986110.1"/>
    </source>
</evidence>
<evidence type="ECO:0000256" key="4">
    <source>
        <dbReference type="ARBA" id="ARBA00022692"/>
    </source>
</evidence>
<feature type="domain" description="Threonine/Serine exporter ThrE" evidence="9">
    <location>
        <begin position="10"/>
        <end position="135"/>
    </location>
</feature>
<keyword evidence="6 8" id="KW-0472">Membrane</keyword>
<feature type="transmembrane region" description="Helical" evidence="8">
    <location>
        <begin position="31"/>
        <end position="48"/>
    </location>
</feature>
<feature type="transmembrane region" description="Helical" evidence="8">
    <location>
        <begin position="79"/>
        <end position="96"/>
    </location>
</feature>
<keyword evidence="11" id="KW-1185">Reference proteome</keyword>
<dbReference type="Pfam" id="PF12821">
    <property type="entry name" value="ThrE_2"/>
    <property type="match status" value="1"/>
</dbReference>
<dbReference type="PANTHER" id="PTHR34390">
    <property type="entry name" value="UPF0442 PROTEIN YJJB-RELATED"/>
    <property type="match status" value="1"/>
</dbReference>
<feature type="transmembrane region" description="Helical" evidence="8">
    <location>
        <begin position="116"/>
        <end position="137"/>
    </location>
</feature>
<sequence>MELKHLLIQLCAAYFATVAAAINVKAPKKYIFWAGIPGLIAYGIYLLVLPYSNVFTATFIGSLIVSIIGQIMARKFKTVVNVFYIPAFFIFVPGMAMYETAYHFINNDLISAGTAFYKALITALAIGLAVFVIDSAMETYKYHQDKRQRSQLNDQ</sequence>
<name>A0ABS0LPN5_9LACT</name>
<evidence type="ECO:0000259" key="9">
    <source>
        <dbReference type="Pfam" id="PF12821"/>
    </source>
</evidence>
<organism evidence="10 11">
    <name type="scientific">Facklamia lactis</name>
    <dbReference type="NCBI Taxonomy" id="2749967"/>
    <lineage>
        <taxon>Bacteria</taxon>
        <taxon>Bacillati</taxon>
        <taxon>Bacillota</taxon>
        <taxon>Bacilli</taxon>
        <taxon>Lactobacillales</taxon>
        <taxon>Aerococcaceae</taxon>
        <taxon>Facklamia</taxon>
    </lineage>
</organism>
<feature type="transmembrane region" description="Helical" evidence="8">
    <location>
        <begin position="54"/>
        <end position="72"/>
    </location>
</feature>
<evidence type="ECO:0000256" key="3">
    <source>
        <dbReference type="ARBA" id="ARBA00022519"/>
    </source>
</evidence>
<keyword evidence="3" id="KW-0997">Cell inner membrane</keyword>
<dbReference type="InterPro" id="IPR024528">
    <property type="entry name" value="ThrE_2"/>
</dbReference>
<evidence type="ECO:0000313" key="11">
    <source>
        <dbReference type="Proteomes" id="UP000721415"/>
    </source>
</evidence>
<dbReference type="EMBL" id="JACBXQ010000002">
    <property type="protein sequence ID" value="MBG9986110.1"/>
    <property type="molecule type" value="Genomic_DNA"/>
</dbReference>
<evidence type="ECO:0000256" key="8">
    <source>
        <dbReference type="SAM" id="Phobius"/>
    </source>
</evidence>
<dbReference type="PANTHER" id="PTHR34390:SF1">
    <property type="entry name" value="SUCCINATE TRANSPORTER SUBUNIT YJJB-RELATED"/>
    <property type="match status" value="1"/>
</dbReference>
<dbReference type="Proteomes" id="UP000721415">
    <property type="component" value="Unassembled WGS sequence"/>
</dbReference>
<dbReference type="InterPro" id="IPR050539">
    <property type="entry name" value="ThrE_Dicarb/AminoAcid_Exp"/>
</dbReference>
<protein>
    <submittedName>
        <fullName evidence="10">Threonine/serine exporter family protein</fullName>
    </submittedName>
</protein>
<keyword evidence="5 8" id="KW-1133">Transmembrane helix</keyword>
<reference evidence="10 11" key="1">
    <citation type="submission" date="2020-07" db="EMBL/GenBank/DDBJ databases">
        <title>Facklamia lactis sp. nov., isolated from raw milk.</title>
        <authorList>
            <person name="Doll E.V."/>
            <person name="Huptas C."/>
            <person name="Staib L."/>
            <person name="Wenning M."/>
            <person name="Scherer S."/>
        </authorList>
    </citation>
    <scope>NUCLEOTIDE SEQUENCE [LARGE SCALE GENOMIC DNA]</scope>
    <source>
        <strain evidence="10 11">DSM 111018</strain>
    </source>
</reference>
<gene>
    <name evidence="10" type="ORF">HZY91_04285</name>
</gene>
<comment type="caution">
    <text evidence="10">The sequence shown here is derived from an EMBL/GenBank/DDBJ whole genome shotgun (WGS) entry which is preliminary data.</text>
</comment>
<comment type="similarity">
    <text evidence="7">Belongs to the ThrE exporter (TC 2.A.79) family.</text>
</comment>
<keyword evidence="2" id="KW-1003">Cell membrane</keyword>
<evidence type="ECO:0000256" key="5">
    <source>
        <dbReference type="ARBA" id="ARBA00022989"/>
    </source>
</evidence>
<evidence type="ECO:0000256" key="7">
    <source>
        <dbReference type="ARBA" id="ARBA00034125"/>
    </source>
</evidence>
<keyword evidence="4 8" id="KW-0812">Transmembrane</keyword>
<feature type="transmembrane region" description="Helical" evidence="8">
    <location>
        <begin position="6"/>
        <end position="24"/>
    </location>
</feature>
<dbReference type="RefSeq" id="WP_197115027.1">
    <property type="nucleotide sequence ID" value="NZ_JACBXQ010000002.1"/>
</dbReference>